<dbReference type="Proteomes" id="UP000276506">
    <property type="component" value="Unassembled WGS sequence"/>
</dbReference>
<sequence>MMTLQQLTTAISLRAEGRYEVHQADAMELPEVDHPSQILRLKRARIKKAGWRTILVIELPSHSVQEAHQWSANVRDVLPEPETSDLYMFIILRDTTHDEATRIETDDRFCRKVVARQQETPMDFLDRTFLAALDPAGNVETLSDPLAAALQELSSDQSWTKDHIDLWKTELLSTTNGADVARSLRASMTGNEDQR</sequence>
<accession>A0A427EBI4</accession>
<proteinExistence type="predicted"/>
<protein>
    <submittedName>
        <fullName evidence="1">Uncharacterized protein</fullName>
    </submittedName>
</protein>
<comment type="caution">
    <text evidence="1">The sequence shown here is derived from an EMBL/GenBank/DDBJ whole genome shotgun (WGS) entry which is preliminary data.</text>
</comment>
<dbReference type="AlphaFoldDB" id="A0A427EBI4"/>
<name>A0A427EBI4_9GAMM</name>
<dbReference type="EMBL" id="RHQL01000001">
    <property type="protein sequence ID" value="RRV13883.1"/>
    <property type="molecule type" value="Genomic_DNA"/>
</dbReference>
<gene>
    <name evidence="1" type="ORF">EGJ28_00460</name>
</gene>
<evidence type="ECO:0000313" key="2">
    <source>
        <dbReference type="Proteomes" id="UP000276506"/>
    </source>
</evidence>
<dbReference type="RefSeq" id="WP_125875457.1">
    <property type="nucleotide sequence ID" value="NZ_RHQL01000001.1"/>
</dbReference>
<dbReference type="Pfam" id="PF20289">
    <property type="entry name" value="MComp1"/>
    <property type="match status" value="1"/>
</dbReference>
<organism evidence="1 2">
    <name type="scientific">Stutzerimonas xanthomarina</name>
    <dbReference type="NCBI Taxonomy" id="271420"/>
    <lineage>
        <taxon>Bacteria</taxon>
        <taxon>Pseudomonadati</taxon>
        <taxon>Pseudomonadota</taxon>
        <taxon>Gammaproteobacteria</taxon>
        <taxon>Pseudomonadales</taxon>
        <taxon>Pseudomonadaceae</taxon>
        <taxon>Stutzerimonas</taxon>
    </lineage>
</organism>
<evidence type="ECO:0000313" key="1">
    <source>
        <dbReference type="EMBL" id="RRV13883.1"/>
    </source>
</evidence>
<dbReference type="InterPro" id="IPR046905">
    <property type="entry name" value="ABC-3C_MC1"/>
</dbReference>
<reference evidence="1 2" key="1">
    <citation type="submission" date="2018-10" db="EMBL/GenBank/DDBJ databases">
        <title>Transmission dynamics of multidrug resistant bacteria on intensive care unit surfaces.</title>
        <authorList>
            <person name="D'Souza A.W."/>
            <person name="Potter R.F."/>
            <person name="Wallace M."/>
            <person name="Shupe A."/>
            <person name="Patel S."/>
            <person name="Sun S."/>
            <person name="Gul D."/>
            <person name="Kwon J.H."/>
            <person name="Andleeb S."/>
            <person name="Burnham C.-A.D."/>
            <person name="Dantas G."/>
        </authorList>
    </citation>
    <scope>NUCLEOTIDE SEQUENCE [LARGE SCALE GENOMIC DNA]</scope>
    <source>
        <strain evidence="1 2">PX_177</strain>
    </source>
</reference>